<sequence length="115" mass="11347">MGVGVGGGVGVAASPPGSLPGESLGVGVAECVVALSPDGVAPLAGRSEGDQEGVVSPGFDGDGPRPVTASPTVVPPPPLKLPPDTSSYAVMPAMVTPKTREAARTGRFQLFTRAR</sequence>
<dbReference type="STRING" id="68214.AVL59_10465"/>
<evidence type="ECO:0000256" key="1">
    <source>
        <dbReference type="SAM" id="MobiDB-lite"/>
    </source>
</evidence>
<accession>A0A1B1ATT3</accession>
<organism evidence="2 3">
    <name type="scientific">Streptomyces griseochromogenes</name>
    <dbReference type="NCBI Taxonomy" id="68214"/>
    <lineage>
        <taxon>Bacteria</taxon>
        <taxon>Bacillati</taxon>
        <taxon>Actinomycetota</taxon>
        <taxon>Actinomycetes</taxon>
        <taxon>Kitasatosporales</taxon>
        <taxon>Streptomycetaceae</taxon>
        <taxon>Streptomyces</taxon>
    </lineage>
</organism>
<feature type="region of interest" description="Disordered" evidence="1">
    <location>
        <begin position="43"/>
        <end position="85"/>
    </location>
</feature>
<dbReference type="KEGG" id="sgs:AVL59_10465"/>
<name>A0A1B1ATT3_9ACTN</name>
<dbReference type="Proteomes" id="UP000092659">
    <property type="component" value="Chromosome"/>
</dbReference>
<evidence type="ECO:0000313" key="2">
    <source>
        <dbReference type="EMBL" id="ANP49976.1"/>
    </source>
</evidence>
<proteinExistence type="predicted"/>
<reference evidence="2 3" key="1">
    <citation type="submission" date="2016-06" db="EMBL/GenBank/DDBJ databases">
        <title>Complete genome sequence of Streptomyces griseochromogenes ATCC 14511, the Blasticidin S producer.</title>
        <authorList>
            <person name="Wu L."/>
        </authorList>
    </citation>
    <scope>NUCLEOTIDE SEQUENCE [LARGE SCALE GENOMIC DNA]</scope>
    <source>
        <strain evidence="2 3">ATCC 14511</strain>
    </source>
</reference>
<gene>
    <name evidence="2" type="ORF">AVL59_10465</name>
</gene>
<dbReference type="AlphaFoldDB" id="A0A1B1ATT3"/>
<protein>
    <submittedName>
        <fullName evidence="2">Uncharacterized protein</fullName>
    </submittedName>
</protein>
<dbReference type="EMBL" id="CP016279">
    <property type="protein sequence ID" value="ANP49976.1"/>
    <property type="molecule type" value="Genomic_DNA"/>
</dbReference>
<evidence type="ECO:0000313" key="3">
    <source>
        <dbReference type="Proteomes" id="UP000092659"/>
    </source>
</evidence>